<gene>
    <name evidence="8" type="ORF">U14_00623</name>
</gene>
<evidence type="ECO:0000256" key="4">
    <source>
        <dbReference type="ARBA" id="ARBA00023004"/>
    </source>
</evidence>
<keyword evidence="2 7" id="KW-0001">2Fe-2S</keyword>
<dbReference type="PIRSF" id="PIRSF000216">
    <property type="entry name" value="NADH_DH_24kDa"/>
    <property type="match status" value="1"/>
</dbReference>
<evidence type="ECO:0000256" key="2">
    <source>
        <dbReference type="ARBA" id="ARBA00022714"/>
    </source>
</evidence>
<comment type="cofactor">
    <cofactor evidence="6">
        <name>[2Fe-2S] cluster</name>
        <dbReference type="ChEBI" id="CHEBI:190135"/>
    </cofactor>
</comment>
<dbReference type="InterPro" id="IPR036249">
    <property type="entry name" value="Thioredoxin-like_sf"/>
</dbReference>
<keyword evidence="9" id="KW-1185">Reference proteome</keyword>
<feature type="binding site" evidence="7">
    <location>
        <position position="80"/>
    </location>
    <ligand>
        <name>[2Fe-2S] cluster</name>
        <dbReference type="ChEBI" id="CHEBI:190135"/>
    </ligand>
</feature>
<protein>
    <submittedName>
        <fullName evidence="8">NADH dehydrogenase</fullName>
    </submittedName>
</protein>
<evidence type="ECO:0000256" key="3">
    <source>
        <dbReference type="ARBA" id="ARBA00022723"/>
    </source>
</evidence>
<dbReference type="CDD" id="cd03064">
    <property type="entry name" value="TRX_Fd_NuoE"/>
    <property type="match status" value="1"/>
</dbReference>
<evidence type="ECO:0000313" key="8">
    <source>
        <dbReference type="EMBL" id="GAK49401.1"/>
    </source>
</evidence>
<dbReference type="PROSITE" id="PS01099">
    <property type="entry name" value="COMPLEX1_24K"/>
    <property type="match status" value="1"/>
</dbReference>
<evidence type="ECO:0000256" key="6">
    <source>
        <dbReference type="ARBA" id="ARBA00034078"/>
    </source>
</evidence>
<accession>A0A0S6VUX5</accession>
<dbReference type="PANTHER" id="PTHR43342">
    <property type="entry name" value="NADH-QUINONE OXIDOREDUCTASE, E SUBUNIT"/>
    <property type="match status" value="1"/>
</dbReference>
<dbReference type="SUPFAM" id="SSF52833">
    <property type="entry name" value="Thioredoxin-like"/>
    <property type="match status" value="1"/>
</dbReference>
<dbReference type="AlphaFoldDB" id="A0A0S6VUX5"/>
<dbReference type="GO" id="GO:0016491">
    <property type="term" value="F:oxidoreductase activity"/>
    <property type="evidence" value="ECO:0007669"/>
    <property type="project" value="InterPro"/>
</dbReference>
<evidence type="ECO:0000256" key="7">
    <source>
        <dbReference type="PIRSR" id="PIRSR000216-1"/>
    </source>
</evidence>
<proteinExistence type="inferred from homology"/>
<dbReference type="NCBIfam" id="NF005722">
    <property type="entry name" value="PRK07539.1-2"/>
    <property type="match status" value="1"/>
</dbReference>
<keyword evidence="3 7" id="KW-0479">Metal-binding</keyword>
<keyword evidence="4 7" id="KW-0408">Iron</keyword>
<comment type="similarity">
    <text evidence="1">Belongs to the complex I 24 kDa subunit family.</text>
</comment>
<dbReference type="GO" id="GO:0046872">
    <property type="term" value="F:metal ion binding"/>
    <property type="evidence" value="ECO:0007669"/>
    <property type="project" value="UniProtKB-KW"/>
</dbReference>
<keyword evidence="5 7" id="KW-0411">Iron-sulfur</keyword>
<sequence length="153" mass="16612">MITTQYSAQIQEALHQFHHDRGELVPILRHLNDAIGYLPKDVLAEVSERLHVSESHVYGVATFYSMLSTEKKGQFAVKLCESAPCHVVGGREVIKAIKTHLGIDAGETTADGKFSLDMVSCLGVCGVGPVMMVNSETYGNLTPEKAIEILSAL</sequence>
<dbReference type="PANTHER" id="PTHR43342:SF1">
    <property type="entry name" value="BIFURCATING [FEFE] HYDROGENASE GAMMA SUBUNIT"/>
    <property type="match status" value="1"/>
</dbReference>
<dbReference type="HOGENOM" id="CLU_054362_2_1_0"/>
<evidence type="ECO:0000256" key="5">
    <source>
        <dbReference type="ARBA" id="ARBA00023014"/>
    </source>
</evidence>
<dbReference type="Gene3D" id="3.40.30.10">
    <property type="entry name" value="Glutaredoxin"/>
    <property type="match status" value="1"/>
</dbReference>
<dbReference type="Gene3D" id="1.10.10.1590">
    <property type="entry name" value="NADH-quinone oxidoreductase subunit E"/>
    <property type="match status" value="1"/>
</dbReference>
<feature type="binding site" evidence="7">
    <location>
        <position position="85"/>
    </location>
    <ligand>
        <name>[2Fe-2S] cluster</name>
        <dbReference type="ChEBI" id="CHEBI:190135"/>
    </ligand>
</feature>
<dbReference type="InterPro" id="IPR041921">
    <property type="entry name" value="NuoE_N"/>
</dbReference>
<dbReference type="InterPro" id="IPR002023">
    <property type="entry name" value="NuoE-like"/>
</dbReference>
<dbReference type="EMBL" id="DF820455">
    <property type="protein sequence ID" value="GAK49401.1"/>
    <property type="molecule type" value="Genomic_DNA"/>
</dbReference>
<dbReference type="InterPro" id="IPR028431">
    <property type="entry name" value="NADP_DH_HndA-like"/>
</dbReference>
<dbReference type="Pfam" id="PF01257">
    <property type="entry name" value="2Fe-2S_thioredx"/>
    <property type="match status" value="1"/>
</dbReference>
<dbReference type="InterPro" id="IPR042128">
    <property type="entry name" value="NuoE_dom"/>
</dbReference>
<evidence type="ECO:0000313" key="9">
    <source>
        <dbReference type="Proteomes" id="UP000030700"/>
    </source>
</evidence>
<name>A0A0S6VUX5_9BACT</name>
<evidence type="ECO:0000256" key="1">
    <source>
        <dbReference type="ARBA" id="ARBA00010643"/>
    </source>
</evidence>
<organism evidence="8">
    <name type="scientific">Candidatus Moduliflexus flocculans</name>
    <dbReference type="NCBI Taxonomy" id="1499966"/>
    <lineage>
        <taxon>Bacteria</taxon>
        <taxon>Candidatus Moduliflexota</taxon>
        <taxon>Candidatus Moduliflexia</taxon>
        <taxon>Candidatus Moduliflexales</taxon>
        <taxon>Candidatus Moduliflexaceae</taxon>
    </lineage>
</organism>
<feature type="binding site" evidence="7">
    <location>
        <position position="121"/>
    </location>
    <ligand>
        <name>[2Fe-2S] cluster</name>
        <dbReference type="ChEBI" id="CHEBI:190135"/>
    </ligand>
</feature>
<feature type="binding site" evidence="7">
    <location>
        <position position="125"/>
    </location>
    <ligand>
        <name>[2Fe-2S] cluster</name>
        <dbReference type="ChEBI" id="CHEBI:190135"/>
    </ligand>
</feature>
<dbReference type="GO" id="GO:0051537">
    <property type="term" value="F:2 iron, 2 sulfur cluster binding"/>
    <property type="evidence" value="ECO:0007669"/>
    <property type="project" value="UniProtKB-KW"/>
</dbReference>
<reference evidence="8" key="1">
    <citation type="journal article" date="2015" name="PeerJ">
        <title>First genomic representation of candidate bacterial phylum KSB3 points to enhanced environmental sensing as a trigger of wastewater bulking.</title>
        <authorList>
            <person name="Sekiguchi Y."/>
            <person name="Ohashi A."/>
            <person name="Parks D.H."/>
            <person name="Yamauchi T."/>
            <person name="Tyson G.W."/>
            <person name="Hugenholtz P."/>
        </authorList>
    </citation>
    <scope>NUCLEOTIDE SEQUENCE [LARGE SCALE GENOMIC DNA]</scope>
</reference>
<comment type="cofactor">
    <cofactor evidence="7">
        <name>[2Fe-2S] cluster</name>
        <dbReference type="ChEBI" id="CHEBI:190135"/>
    </cofactor>
    <text evidence="7">Binds 1 [2Fe-2S] cluster.</text>
</comment>
<dbReference type="STRING" id="1499966.U14_00623"/>
<dbReference type="Proteomes" id="UP000030700">
    <property type="component" value="Unassembled WGS sequence"/>
</dbReference>